<sequence>MRMRDGRHSYDLIFDRRALDRTVSFQAYDRSAVFSDRNRIGGKFEIFEDGLRIASATYSPAGKFWIIEE</sequence>
<name>A0ABY5SUA6_9SPHN</name>
<organism evidence="1 2">
    <name type="scientific">Qipengyuania spongiae</name>
    <dbReference type="NCBI Taxonomy" id="2909673"/>
    <lineage>
        <taxon>Bacteria</taxon>
        <taxon>Pseudomonadati</taxon>
        <taxon>Pseudomonadota</taxon>
        <taxon>Alphaproteobacteria</taxon>
        <taxon>Sphingomonadales</taxon>
        <taxon>Erythrobacteraceae</taxon>
        <taxon>Qipengyuania</taxon>
    </lineage>
</organism>
<reference evidence="1" key="1">
    <citation type="submission" date="2022-02" db="EMBL/GenBank/DDBJ databases">
        <title>Qipengyuania spongiae sp. nov., isolated from marine sponge.</title>
        <authorList>
            <person name="Li Z."/>
            <person name="Zhang M."/>
        </authorList>
    </citation>
    <scope>NUCLEOTIDE SEQUENCE</scope>
    <source>
        <strain evidence="1">PHS-Z21</strain>
    </source>
</reference>
<dbReference type="Proteomes" id="UP001065265">
    <property type="component" value="Chromosome"/>
</dbReference>
<gene>
    <name evidence="1" type="ORF">L1F33_07695</name>
</gene>
<evidence type="ECO:0000313" key="2">
    <source>
        <dbReference type="Proteomes" id="UP001065265"/>
    </source>
</evidence>
<proteinExistence type="predicted"/>
<keyword evidence="2" id="KW-1185">Reference proteome</keyword>
<evidence type="ECO:0000313" key="1">
    <source>
        <dbReference type="EMBL" id="UVI38160.1"/>
    </source>
</evidence>
<dbReference type="EMBL" id="CP092471">
    <property type="protein sequence ID" value="UVI38160.1"/>
    <property type="molecule type" value="Genomic_DNA"/>
</dbReference>
<dbReference type="RefSeq" id="WP_265557362.1">
    <property type="nucleotide sequence ID" value="NZ_CP092471.1"/>
</dbReference>
<protein>
    <submittedName>
        <fullName evidence="1">Uncharacterized protein</fullName>
    </submittedName>
</protein>
<accession>A0ABY5SUA6</accession>